<dbReference type="InterPro" id="IPR018490">
    <property type="entry name" value="cNMP-bd_dom_sf"/>
</dbReference>
<keyword evidence="2" id="KW-0238">DNA-binding</keyword>
<dbReference type="Pfam" id="PF13545">
    <property type="entry name" value="HTH_Crp_2"/>
    <property type="match status" value="1"/>
</dbReference>
<dbReference type="Gene3D" id="2.60.120.10">
    <property type="entry name" value="Jelly Rolls"/>
    <property type="match status" value="1"/>
</dbReference>
<dbReference type="SUPFAM" id="SSF51206">
    <property type="entry name" value="cAMP-binding domain-like"/>
    <property type="match status" value="1"/>
</dbReference>
<dbReference type="Proteomes" id="UP001500101">
    <property type="component" value="Unassembled WGS sequence"/>
</dbReference>
<evidence type="ECO:0000259" key="4">
    <source>
        <dbReference type="PROSITE" id="PS50042"/>
    </source>
</evidence>
<accession>A0ABP7Z1D6</accession>
<dbReference type="CDD" id="cd00038">
    <property type="entry name" value="CAP_ED"/>
    <property type="match status" value="1"/>
</dbReference>
<name>A0ABP7Z1D6_9SPHI</name>
<dbReference type="PANTHER" id="PTHR24567">
    <property type="entry name" value="CRP FAMILY TRANSCRIPTIONAL REGULATORY PROTEIN"/>
    <property type="match status" value="1"/>
</dbReference>
<keyword evidence="6" id="KW-1185">Reference proteome</keyword>
<dbReference type="InterPro" id="IPR036390">
    <property type="entry name" value="WH_DNA-bd_sf"/>
</dbReference>
<dbReference type="InterPro" id="IPR012318">
    <property type="entry name" value="HTH_CRP"/>
</dbReference>
<evidence type="ECO:0000313" key="5">
    <source>
        <dbReference type="EMBL" id="GAA4144715.1"/>
    </source>
</evidence>
<evidence type="ECO:0000256" key="1">
    <source>
        <dbReference type="ARBA" id="ARBA00023015"/>
    </source>
</evidence>
<gene>
    <name evidence="5" type="ORF">GCM10022216_27940</name>
</gene>
<comment type="caution">
    <text evidence="5">The sequence shown here is derived from an EMBL/GenBank/DDBJ whole genome shotgun (WGS) entry which is preliminary data.</text>
</comment>
<evidence type="ECO:0000313" key="6">
    <source>
        <dbReference type="Proteomes" id="UP001500101"/>
    </source>
</evidence>
<keyword evidence="1" id="KW-0805">Transcription regulation</keyword>
<dbReference type="InterPro" id="IPR014710">
    <property type="entry name" value="RmlC-like_jellyroll"/>
</dbReference>
<dbReference type="InterPro" id="IPR000595">
    <property type="entry name" value="cNMP-bd_dom"/>
</dbReference>
<evidence type="ECO:0000256" key="2">
    <source>
        <dbReference type="ARBA" id="ARBA00023125"/>
    </source>
</evidence>
<evidence type="ECO:0000256" key="3">
    <source>
        <dbReference type="ARBA" id="ARBA00023163"/>
    </source>
</evidence>
<dbReference type="SMART" id="SM00419">
    <property type="entry name" value="HTH_CRP"/>
    <property type="match status" value="1"/>
</dbReference>
<dbReference type="PRINTS" id="PR00034">
    <property type="entry name" value="HTHCRP"/>
</dbReference>
<sequence length="187" mass="21315">MQAGEILFQENSPSNFYFQIETGRVRISNFLDDGKEVLHKMVCANEGLGELAILDAGVHIATAVADSPCTVYKINSSSFLEILREYPSIHMLITQEIAHDLRFKIFLTKLICNACPEEIITQLLHRLNQERRLICTDCNRLMLTRQQLANMTGLRVETVIRTMKMMEKSDKLQIIRGKVFVPSDGIE</sequence>
<dbReference type="Gene3D" id="1.10.10.10">
    <property type="entry name" value="Winged helix-like DNA-binding domain superfamily/Winged helix DNA-binding domain"/>
    <property type="match status" value="1"/>
</dbReference>
<dbReference type="SUPFAM" id="SSF46785">
    <property type="entry name" value="Winged helix' DNA-binding domain"/>
    <property type="match status" value="1"/>
</dbReference>
<dbReference type="InterPro" id="IPR036388">
    <property type="entry name" value="WH-like_DNA-bd_sf"/>
</dbReference>
<feature type="domain" description="Cyclic nucleotide-binding" evidence="4">
    <location>
        <begin position="1"/>
        <end position="100"/>
    </location>
</feature>
<dbReference type="PANTHER" id="PTHR24567:SF26">
    <property type="entry name" value="REGULATORY PROTEIN YEIL"/>
    <property type="match status" value="1"/>
</dbReference>
<dbReference type="EMBL" id="BAAAZI010000011">
    <property type="protein sequence ID" value="GAA4144715.1"/>
    <property type="molecule type" value="Genomic_DNA"/>
</dbReference>
<proteinExistence type="predicted"/>
<dbReference type="InterPro" id="IPR050397">
    <property type="entry name" value="Env_Response_Regulators"/>
</dbReference>
<keyword evidence="3" id="KW-0804">Transcription</keyword>
<dbReference type="PROSITE" id="PS50042">
    <property type="entry name" value="CNMP_BINDING_3"/>
    <property type="match status" value="1"/>
</dbReference>
<dbReference type="Pfam" id="PF00027">
    <property type="entry name" value="cNMP_binding"/>
    <property type="match status" value="1"/>
</dbReference>
<reference evidence="6" key="1">
    <citation type="journal article" date="2019" name="Int. J. Syst. Evol. Microbiol.">
        <title>The Global Catalogue of Microorganisms (GCM) 10K type strain sequencing project: providing services to taxonomists for standard genome sequencing and annotation.</title>
        <authorList>
            <consortium name="The Broad Institute Genomics Platform"/>
            <consortium name="The Broad Institute Genome Sequencing Center for Infectious Disease"/>
            <person name="Wu L."/>
            <person name="Ma J."/>
        </authorList>
    </citation>
    <scope>NUCLEOTIDE SEQUENCE [LARGE SCALE GENOMIC DNA]</scope>
    <source>
        <strain evidence="6">JCM 16704</strain>
    </source>
</reference>
<organism evidence="5 6">
    <name type="scientific">Sphingobacterium kyonggiense</name>
    <dbReference type="NCBI Taxonomy" id="714075"/>
    <lineage>
        <taxon>Bacteria</taxon>
        <taxon>Pseudomonadati</taxon>
        <taxon>Bacteroidota</taxon>
        <taxon>Sphingobacteriia</taxon>
        <taxon>Sphingobacteriales</taxon>
        <taxon>Sphingobacteriaceae</taxon>
        <taxon>Sphingobacterium</taxon>
    </lineage>
</organism>
<protein>
    <recommendedName>
        <fullName evidence="4">Cyclic nucleotide-binding domain-containing protein</fullName>
    </recommendedName>
</protein>